<evidence type="ECO:0000313" key="2">
    <source>
        <dbReference type="EMBL" id="AEI66981.1"/>
    </source>
</evidence>
<evidence type="ECO:0000313" key="3">
    <source>
        <dbReference type="Proteomes" id="UP000000488"/>
    </source>
</evidence>
<gene>
    <name evidence="2" type="ordered locus">LILAB_25440</name>
</gene>
<dbReference type="KEGG" id="mfu:LILAB_25440"/>
<dbReference type="HOGENOM" id="CLU_2991975_0_0_7"/>
<evidence type="ECO:0000256" key="1">
    <source>
        <dbReference type="SAM" id="MobiDB-lite"/>
    </source>
</evidence>
<accession>F8C829</accession>
<proteinExistence type="predicted"/>
<organism evidence="2 3">
    <name type="scientific">Myxococcus fulvus (strain ATCC BAA-855 / HW-1)</name>
    <dbReference type="NCBI Taxonomy" id="483219"/>
    <lineage>
        <taxon>Bacteria</taxon>
        <taxon>Pseudomonadati</taxon>
        <taxon>Myxococcota</taxon>
        <taxon>Myxococcia</taxon>
        <taxon>Myxococcales</taxon>
        <taxon>Cystobacterineae</taxon>
        <taxon>Myxococcaceae</taxon>
        <taxon>Myxococcus</taxon>
    </lineage>
</organism>
<name>F8C829_MYXFH</name>
<dbReference type="Proteomes" id="UP000000488">
    <property type="component" value="Chromosome"/>
</dbReference>
<sequence>MDYGAGTARNDEGHILPLLNAFNNAVAEVRRVANAGRQSPPTDAAPRRAARKTGAAQ</sequence>
<dbReference type="EMBL" id="CP002830">
    <property type="protein sequence ID" value="AEI66981.1"/>
    <property type="molecule type" value="Genomic_DNA"/>
</dbReference>
<protein>
    <submittedName>
        <fullName evidence="2">Uncharacterized protein</fullName>
    </submittedName>
</protein>
<feature type="compositionally biased region" description="Low complexity" evidence="1">
    <location>
        <begin position="34"/>
        <end position="44"/>
    </location>
</feature>
<feature type="region of interest" description="Disordered" evidence="1">
    <location>
        <begin position="34"/>
        <end position="57"/>
    </location>
</feature>
<reference evidence="2 3" key="1">
    <citation type="journal article" date="2011" name="J. Bacteriol.">
        <title>Genome sequence of the halotolerant marine bacterium Myxococcus fulvus HW-1.</title>
        <authorList>
            <person name="Li Z.F."/>
            <person name="Li X."/>
            <person name="Liu H."/>
            <person name="Liu X."/>
            <person name="Han K."/>
            <person name="Wu Z.H."/>
            <person name="Hu W."/>
            <person name="Li F.F."/>
            <person name="Li Y.Z."/>
        </authorList>
    </citation>
    <scope>NUCLEOTIDE SEQUENCE [LARGE SCALE GENOMIC DNA]</scope>
    <source>
        <strain evidence="3">ATCC BAA-855 / HW-1</strain>
    </source>
</reference>
<dbReference type="AlphaFoldDB" id="F8C829"/>
<dbReference type="STRING" id="483219.LILAB_25440"/>